<organism evidence="1 2">
    <name type="scientific">Hyalomma asiaticum</name>
    <name type="common">Tick</name>
    <dbReference type="NCBI Taxonomy" id="266040"/>
    <lineage>
        <taxon>Eukaryota</taxon>
        <taxon>Metazoa</taxon>
        <taxon>Ecdysozoa</taxon>
        <taxon>Arthropoda</taxon>
        <taxon>Chelicerata</taxon>
        <taxon>Arachnida</taxon>
        <taxon>Acari</taxon>
        <taxon>Parasitiformes</taxon>
        <taxon>Ixodida</taxon>
        <taxon>Ixodoidea</taxon>
        <taxon>Ixodidae</taxon>
        <taxon>Hyalomminae</taxon>
        <taxon>Hyalomma</taxon>
    </lineage>
</organism>
<reference evidence="1" key="1">
    <citation type="submission" date="2020-05" db="EMBL/GenBank/DDBJ databases">
        <title>Large-scale comparative analyses of tick genomes elucidate their genetic diversity and vector capacities.</title>
        <authorList>
            <person name="Jia N."/>
            <person name="Wang J."/>
            <person name="Shi W."/>
            <person name="Du L."/>
            <person name="Sun Y."/>
            <person name="Zhan W."/>
            <person name="Jiang J."/>
            <person name="Wang Q."/>
            <person name="Zhang B."/>
            <person name="Ji P."/>
            <person name="Sakyi L.B."/>
            <person name="Cui X."/>
            <person name="Yuan T."/>
            <person name="Jiang B."/>
            <person name="Yang W."/>
            <person name="Lam T.T.-Y."/>
            <person name="Chang Q."/>
            <person name="Ding S."/>
            <person name="Wang X."/>
            <person name="Zhu J."/>
            <person name="Ruan X."/>
            <person name="Zhao L."/>
            <person name="Wei J."/>
            <person name="Que T."/>
            <person name="Du C."/>
            <person name="Cheng J."/>
            <person name="Dai P."/>
            <person name="Han X."/>
            <person name="Huang E."/>
            <person name="Gao Y."/>
            <person name="Liu J."/>
            <person name="Shao H."/>
            <person name="Ye R."/>
            <person name="Li L."/>
            <person name="Wei W."/>
            <person name="Wang X."/>
            <person name="Wang C."/>
            <person name="Yang T."/>
            <person name="Huo Q."/>
            <person name="Li W."/>
            <person name="Guo W."/>
            <person name="Chen H."/>
            <person name="Zhou L."/>
            <person name="Ni X."/>
            <person name="Tian J."/>
            <person name="Zhou Y."/>
            <person name="Sheng Y."/>
            <person name="Liu T."/>
            <person name="Pan Y."/>
            <person name="Xia L."/>
            <person name="Li J."/>
            <person name="Zhao F."/>
            <person name="Cao W."/>
        </authorList>
    </citation>
    <scope>NUCLEOTIDE SEQUENCE</scope>
    <source>
        <strain evidence="1">Hyas-2018</strain>
    </source>
</reference>
<gene>
    <name evidence="1" type="ORF">HPB50_000379</name>
</gene>
<comment type="caution">
    <text evidence="1">The sequence shown here is derived from an EMBL/GenBank/DDBJ whole genome shotgun (WGS) entry which is preliminary data.</text>
</comment>
<keyword evidence="2" id="KW-1185">Reference proteome</keyword>
<accession>A0ACB7SCJ5</accession>
<dbReference type="Proteomes" id="UP000821845">
    <property type="component" value="Chromosome 4"/>
</dbReference>
<sequence length="64" mass="7740">MIISKDLFILGDEYLTMPRQDKYTVCSNRRLDRVIKMLSDWRRTNIPPSIAFLFRSYIFLPRDL</sequence>
<name>A0ACB7SCJ5_HYAAI</name>
<evidence type="ECO:0000313" key="2">
    <source>
        <dbReference type="Proteomes" id="UP000821845"/>
    </source>
</evidence>
<proteinExistence type="predicted"/>
<protein>
    <submittedName>
        <fullName evidence="1">Uncharacterized protein</fullName>
    </submittedName>
</protein>
<evidence type="ECO:0000313" key="1">
    <source>
        <dbReference type="EMBL" id="KAH6931781.1"/>
    </source>
</evidence>
<dbReference type="EMBL" id="CM023484">
    <property type="protein sequence ID" value="KAH6931781.1"/>
    <property type="molecule type" value="Genomic_DNA"/>
</dbReference>